<keyword evidence="2" id="KW-0508">mRNA splicing</keyword>
<keyword evidence="2" id="KW-0833">Ubl conjugation pathway</keyword>
<dbReference type="PANTHER" id="PTHR43995">
    <property type="entry name" value="PRE-MRNA-PROCESSING FACTOR 19"/>
    <property type="match status" value="1"/>
</dbReference>
<dbReference type="PANTHER" id="PTHR43995:SF1">
    <property type="entry name" value="PRE-MRNA-PROCESSING FACTOR 19"/>
    <property type="match status" value="1"/>
</dbReference>
<dbReference type="OrthoDB" id="687049at2759"/>
<dbReference type="InterPro" id="IPR036322">
    <property type="entry name" value="WD40_repeat_dom_sf"/>
</dbReference>
<dbReference type="GO" id="GO:0000974">
    <property type="term" value="C:Prp19 complex"/>
    <property type="evidence" value="ECO:0007669"/>
    <property type="project" value="UniProtKB-UniRule"/>
</dbReference>
<gene>
    <name evidence="4" type="ORF">EZS28_002366</name>
</gene>
<comment type="function">
    <text evidence="2">Ubiquitin-protein ligase which is mainly involved pre-mRNA splicing and DNA repair. Required for pre-mRNA splicing as component of the spliceosome.</text>
</comment>
<keyword evidence="2" id="KW-0234">DNA repair</keyword>
<feature type="repeat" description="WD" evidence="1">
    <location>
        <begin position="187"/>
        <end position="219"/>
    </location>
</feature>
<dbReference type="GO" id="GO:0006281">
    <property type="term" value="P:DNA repair"/>
    <property type="evidence" value="ECO:0007669"/>
    <property type="project" value="UniProtKB-KW"/>
</dbReference>
<dbReference type="InterPro" id="IPR038959">
    <property type="entry name" value="Prp19"/>
</dbReference>
<dbReference type="GO" id="GO:0061630">
    <property type="term" value="F:ubiquitin protein ligase activity"/>
    <property type="evidence" value="ECO:0007669"/>
    <property type="project" value="UniProtKB-UniRule"/>
</dbReference>
<dbReference type="PROSITE" id="PS50294">
    <property type="entry name" value="WD_REPEATS_REGION"/>
    <property type="match status" value="1"/>
</dbReference>
<feature type="repeat" description="WD" evidence="1">
    <location>
        <begin position="304"/>
        <end position="332"/>
    </location>
</feature>
<evidence type="ECO:0000256" key="2">
    <source>
        <dbReference type="RuleBase" id="RU367101"/>
    </source>
</evidence>
<name>A0A5J4X455_9EUKA</name>
<keyword evidence="1" id="KW-0853">WD repeat</keyword>
<proteinExistence type="inferred from homology"/>
<dbReference type="InterPro" id="IPR015943">
    <property type="entry name" value="WD40/YVTN_repeat-like_dom_sf"/>
</dbReference>
<sequence>MLKDIQDSEDTSDSSISSVITKLQSECDAMHLQISGGKKQLEETQKELAMSLYQIDAAKRVVARLLAERDTAIKTLQELKSSDIGREIAIPKQTLRSSLNEEASSLITEKYSGLSKSRKEKKIPEWAKQKDRKYEYQYISKFTGDPSYGYRISALALSTDGEIIGSGRKNGNISLFQKDKKEPIINLEGHSMKINDVSFVKNMNSLISGSDDQTIRMWKNLEDEEGSQSILFEKVHESAIVSAQTHPVSTLAISASKDGTWVVYDIDAAGQPRAISSVSSTAQSSSSSSLTFSGRIPFERANIHPDGILLGTANANGHISIWDLKAGTLVADFDAIGDKLNKSPCTTLIFSENGFNIASVIGGQLRVWDLRHSKSGVYTPLTYDTLNFTPSDISILRSAAYDNSGYYIAACSSTATYTISTKTWDIRATIPSPDDVPQELVVQYEDGSGLLVAKKDGSIDLHKKITDLE</sequence>
<keyword evidence="4" id="KW-0436">Ligase</keyword>
<dbReference type="GO" id="GO:0016874">
    <property type="term" value="F:ligase activity"/>
    <property type="evidence" value="ECO:0007669"/>
    <property type="project" value="UniProtKB-KW"/>
</dbReference>
<dbReference type="SMART" id="SM00320">
    <property type="entry name" value="WD40"/>
    <property type="match status" value="5"/>
</dbReference>
<dbReference type="SUPFAM" id="SSF50978">
    <property type="entry name" value="WD40 repeat-like"/>
    <property type="match status" value="1"/>
</dbReference>
<dbReference type="Proteomes" id="UP000324800">
    <property type="component" value="Unassembled WGS sequence"/>
</dbReference>
<keyword evidence="2" id="KW-0539">Nucleus</keyword>
<dbReference type="GO" id="GO:0071006">
    <property type="term" value="C:U2-type catalytic step 1 spliceosome"/>
    <property type="evidence" value="ECO:0007669"/>
    <property type="project" value="TreeGrafter"/>
</dbReference>
<dbReference type="InterPro" id="IPR013915">
    <property type="entry name" value="Prp19_cc"/>
</dbReference>
<dbReference type="PROSITE" id="PS50082">
    <property type="entry name" value="WD_REPEATS_2"/>
    <property type="match status" value="2"/>
</dbReference>
<accession>A0A5J4X455</accession>
<comment type="subcellular location">
    <subcellularLocation>
        <location evidence="2">Nucleus</location>
    </subcellularLocation>
</comment>
<comment type="catalytic activity">
    <reaction evidence="2">
        <text>S-ubiquitinyl-[E2 ubiquitin-conjugating enzyme]-L-cysteine + [acceptor protein]-L-lysine = [E2 ubiquitin-conjugating enzyme]-L-cysteine + N(6)-ubiquitinyl-[acceptor protein]-L-lysine.</text>
        <dbReference type="EC" id="2.3.2.27"/>
    </reaction>
</comment>
<evidence type="ECO:0000259" key="3">
    <source>
        <dbReference type="Pfam" id="PF08606"/>
    </source>
</evidence>
<dbReference type="InterPro" id="IPR001680">
    <property type="entry name" value="WD40_rpt"/>
</dbReference>
<comment type="caution">
    <text evidence="4">The sequence shown here is derived from an EMBL/GenBank/DDBJ whole genome shotgun (WGS) entry which is preliminary data.</text>
</comment>
<keyword evidence="2" id="KW-0808">Transferase</keyword>
<comment type="similarity">
    <text evidence="2">Belongs to the WD repeat PRP19 family.</text>
</comment>
<dbReference type="AlphaFoldDB" id="A0A5J4X455"/>
<keyword evidence="2" id="KW-0507">mRNA processing</keyword>
<comment type="subunit">
    <text evidence="2">Homotetramer.</text>
</comment>
<dbReference type="Pfam" id="PF08606">
    <property type="entry name" value="Prp19"/>
    <property type="match status" value="1"/>
</dbReference>
<keyword evidence="2" id="KW-0227">DNA damage</keyword>
<dbReference type="Pfam" id="PF00400">
    <property type="entry name" value="WD40"/>
    <property type="match status" value="2"/>
</dbReference>
<evidence type="ECO:0000313" key="4">
    <source>
        <dbReference type="EMBL" id="KAA6402107.1"/>
    </source>
</evidence>
<dbReference type="GO" id="GO:0000398">
    <property type="term" value="P:mRNA splicing, via spliceosome"/>
    <property type="evidence" value="ECO:0007669"/>
    <property type="project" value="InterPro"/>
</dbReference>
<dbReference type="GO" id="GO:0005737">
    <property type="term" value="C:cytoplasm"/>
    <property type="evidence" value="ECO:0007669"/>
    <property type="project" value="TreeGrafter"/>
</dbReference>
<protein>
    <recommendedName>
        <fullName evidence="2">Pre-mRNA-processing factor 19</fullName>
        <ecNumber evidence="2">2.3.2.27</ecNumber>
    </recommendedName>
</protein>
<evidence type="ECO:0000313" key="5">
    <source>
        <dbReference type="Proteomes" id="UP000324800"/>
    </source>
</evidence>
<organism evidence="4 5">
    <name type="scientific">Streblomastix strix</name>
    <dbReference type="NCBI Taxonomy" id="222440"/>
    <lineage>
        <taxon>Eukaryota</taxon>
        <taxon>Metamonada</taxon>
        <taxon>Preaxostyla</taxon>
        <taxon>Oxymonadida</taxon>
        <taxon>Streblomastigidae</taxon>
        <taxon>Streblomastix</taxon>
    </lineage>
</organism>
<feature type="domain" description="Prp19 coiled-coil region" evidence="3">
    <location>
        <begin position="13"/>
        <end position="79"/>
    </location>
</feature>
<dbReference type="EMBL" id="SNRW01000285">
    <property type="protein sequence ID" value="KAA6402107.1"/>
    <property type="molecule type" value="Genomic_DNA"/>
</dbReference>
<keyword evidence="2" id="KW-0747">Spliceosome</keyword>
<dbReference type="EC" id="2.3.2.27" evidence="2"/>
<dbReference type="GO" id="GO:0070534">
    <property type="term" value="P:protein K63-linked ubiquitination"/>
    <property type="evidence" value="ECO:0007669"/>
    <property type="project" value="UniProtKB-UniRule"/>
</dbReference>
<reference evidence="4 5" key="1">
    <citation type="submission" date="2019-03" db="EMBL/GenBank/DDBJ databases">
        <title>Single cell metagenomics reveals metabolic interactions within the superorganism composed of flagellate Streblomastix strix and complex community of Bacteroidetes bacteria on its surface.</title>
        <authorList>
            <person name="Treitli S.C."/>
            <person name="Kolisko M."/>
            <person name="Husnik F."/>
            <person name="Keeling P."/>
            <person name="Hampl V."/>
        </authorList>
    </citation>
    <scope>NUCLEOTIDE SEQUENCE [LARGE SCALE GENOMIC DNA]</scope>
    <source>
        <strain evidence="4">ST1C</strain>
    </source>
</reference>
<evidence type="ECO:0000256" key="1">
    <source>
        <dbReference type="PROSITE-ProRule" id="PRU00221"/>
    </source>
</evidence>
<dbReference type="Gene3D" id="2.130.10.10">
    <property type="entry name" value="YVTN repeat-like/Quinoprotein amine dehydrogenase"/>
    <property type="match status" value="1"/>
</dbReference>
<comment type="pathway">
    <text evidence="2">Protein modification; protein ubiquitination.</text>
</comment>
<dbReference type="UniPathway" id="UPA00143"/>